<organism evidence="2">
    <name type="scientific">Siphoviridae sp. ctSOv1</name>
    <dbReference type="NCBI Taxonomy" id="2827872"/>
    <lineage>
        <taxon>Viruses</taxon>
        <taxon>Duplodnaviria</taxon>
        <taxon>Heunggongvirae</taxon>
        <taxon>Uroviricota</taxon>
        <taxon>Caudoviricetes</taxon>
    </lineage>
</organism>
<dbReference type="Pfam" id="PF21939">
    <property type="entry name" value="Gp10_C"/>
    <property type="match status" value="1"/>
</dbReference>
<dbReference type="InterPro" id="IPR053827">
    <property type="entry name" value="Gp10_C"/>
</dbReference>
<accession>A0A8S5SZM7</accession>
<reference evidence="2" key="1">
    <citation type="journal article" date="2021" name="Proc. Natl. Acad. Sci. U.S.A.">
        <title>A Catalog of Tens of Thousands of Viruses from Human Metagenomes Reveals Hidden Associations with Chronic Diseases.</title>
        <authorList>
            <person name="Tisza M.J."/>
            <person name="Buck C.B."/>
        </authorList>
    </citation>
    <scope>NUCLEOTIDE SEQUENCE</scope>
    <source>
        <strain evidence="2">CtSOv1</strain>
    </source>
</reference>
<feature type="domain" description="Baseplate structural protein Gp10 C-terminal" evidence="1">
    <location>
        <begin position="480"/>
        <end position="633"/>
    </location>
</feature>
<evidence type="ECO:0000313" key="2">
    <source>
        <dbReference type="EMBL" id="DAF56564.1"/>
    </source>
</evidence>
<dbReference type="Pfam" id="PF05895">
    <property type="entry name" value="DUF859"/>
    <property type="match status" value="1"/>
</dbReference>
<proteinExistence type="predicted"/>
<dbReference type="EMBL" id="BK032719">
    <property type="protein sequence ID" value="DAF56564.1"/>
    <property type="molecule type" value="Genomic_DNA"/>
</dbReference>
<protein>
    <submittedName>
        <fullName evidence="2">Baseplate wedge subunit</fullName>
    </submittedName>
</protein>
<name>A0A8S5SZM7_9CAUD</name>
<dbReference type="SUPFAM" id="SSF88874">
    <property type="entry name" value="Receptor-binding domain of short tail fibre protein gp12"/>
    <property type="match status" value="1"/>
</dbReference>
<evidence type="ECO:0000259" key="1">
    <source>
        <dbReference type="Pfam" id="PF21939"/>
    </source>
</evidence>
<dbReference type="InterPro" id="IPR008577">
    <property type="entry name" value="DUF859"/>
</dbReference>
<sequence>MASSGSFSGSIKSGHYTLRVDWSQSKNISANTSTITCKLYLVNDWSLSIGSRSNTCTIDGTAQSYSSSSISSTGTHLLGTVSRTVSHSSDGSKSLTISAVFNIQATLSGTYYSSISASATITLDSIARASSVSASNTSMGTATTVTISRASSSFTHTLTYAFGSTSGTIATKTTATSVSWTPPISLASQIPSTTSGICTITCTTYNGSTSIGSKTCTLTLTVPTSVKPTIGSLTATRVDGDVPSTWGIYVQSKSKATITISGADGIYGSTIKSYSISGGGYSGTASTLTTGFLNSSGTITFTATVTDSRGRTSAAATVSISVVAYSPPAFSAYSSQRCTSTGALSDDGTYIKGTVTYSYATCNSKNTISCTTYYRVAGASTWTDASASFTSGTAFVFGGGLISTETSYEIRYVLTDAFHTIAVVDIVSTASVVMDFKSGGKGVAIGKVSETDNCFEVSEKWNVKVYGKLLSDYIKQAIGAVYPVGSIYMSVNNVNPSTYFGGTWIAWGSERVPVGVDTSNTDFNAVEKTGGASTVTLTTAQLPSHSHAKGTLATASGGAHTHDLKNQKAAWGTSSGNRVLVDATSGYTALSNKTTTSNGSHTHTISGSTAATGSGSAHNNLQPFITCYMWKRTA</sequence>